<dbReference type="EMBL" id="DVHM01000110">
    <property type="protein sequence ID" value="HIR71013.1"/>
    <property type="molecule type" value="Genomic_DNA"/>
</dbReference>
<evidence type="ECO:0000313" key="2">
    <source>
        <dbReference type="EMBL" id="HIR71013.1"/>
    </source>
</evidence>
<reference evidence="2" key="1">
    <citation type="submission" date="2020-10" db="EMBL/GenBank/DDBJ databases">
        <authorList>
            <person name="Gilroy R."/>
        </authorList>
    </citation>
    <scope>NUCLEOTIDE SEQUENCE</scope>
    <source>
        <strain evidence="2">ChiSjej5B23-6657</strain>
    </source>
</reference>
<dbReference type="Proteomes" id="UP000823912">
    <property type="component" value="Unassembled WGS sequence"/>
</dbReference>
<evidence type="ECO:0000313" key="3">
    <source>
        <dbReference type="Proteomes" id="UP000823912"/>
    </source>
</evidence>
<feature type="transmembrane region" description="Helical" evidence="1">
    <location>
        <begin position="398"/>
        <end position="419"/>
    </location>
</feature>
<sequence>MLFCLLMMGMTATVCHMLRQRKRPLPPKVVKIVVAAQCLGLLLCLLDQLGRQDGRVDRPQLGEGGYTEEWEVSGDDYRERVALEISEREPTGEEADALFSEAIEEIDRSFPGENKSLDCVTEKVNVQSAYADGLVEASWSFEPSGLVGSDGTLRWEEITENTLVQAEALLTLGERENRYCFTFQICLPEKDTPEGFSYYVNRAVRQAQEISLSEDSIVLPEETQGIALSWKRVSDRRGEQIALLGTAAGVALLLAGREEERRRERKRQQEKRRDYPEIVSSLSLFLGAGFSLRAALGRMGEQYLLRKRKYPGYRREGLEEILMTYREMEDGMGELEALRRFGERNPLREYRKLALLLEQNLRKGTRELLAMLDREELLAFELRQNLAKKAGEEASTRLLLPMIGLLGIVMAILLIPAMMTMNG</sequence>
<comment type="caution">
    <text evidence="2">The sequence shown here is derived from an EMBL/GenBank/DDBJ whole genome shotgun (WGS) entry which is preliminary data.</text>
</comment>
<organism evidence="2 3">
    <name type="scientific">Candidatus Pullilachnospira gallistercoris</name>
    <dbReference type="NCBI Taxonomy" id="2840911"/>
    <lineage>
        <taxon>Bacteria</taxon>
        <taxon>Bacillati</taxon>
        <taxon>Bacillota</taxon>
        <taxon>Clostridia</taxon>
        <taxon>Lachnospirales</taxon>
        <taxon>Lachnospiraceae</taxon>
        <taxon>Lachnospiraceae incertae sedis</taxon>
        <taxon>Candidatus Pullilachnospira</taxon>
    </lineage>
</organism>
<keyword evidence="1" id="KW-0472">Membrane</keyword>
<name>A0A9D1JB67_9FIRM</name>
<dbReference type="AlphaFoldDB" id="A0A9D1JB67"/>
<proteinExistence type="predicted"/>
<protein>
    <submittedName>
        <fullName evidence="2">Type II secretion system F family protein</fullName>
    </submittedName>
</protein>
<feature type="transmembrane region" description="Helical" evidence="1">
    <location>
        <begin position="278"/>
        <end position="296"/>
    </location>
</feature>
<evidence type="ECO:0000256" key="1">
    <source>
        <dbReference type="SAM" id="Phobius"/>
    </source>
</evidence>
<keyword evidence="1" id="KW-1133">Transmembrane helix</keyword>
<reference evidence="2" key="2">
    <citation type="journal article" date="2021" name="PeerJ">
        <title>Extensive microbial diversity within the chicken gut microbiome revealed by metagenomics and culture.</title>
        <authorList>
            <person name="Gilroy R."/>
            <person name="Ravi A."/>
            <person name="Getino M."/>
            <person name="Pursley I."/>
            <person name="Horton D.L."/>
            <person name="Alikhan N.F."/>
            <person name="Baker D."/>
            <person name="Gharbi K."/>
            <person name="Hall N."/>
            <person name="Watson M."/>
            <person name="Adriaenssens E.M."/>
            <person name="Foster-Nyarko E."/>
            <person name="Jarju S."/>
            <person name="Secka A."/>
            <person name="Antonio M."/>
            <person name="Oren A."/>
            <person name="Chaudhuri R.R."/>
            <person name="La Ragione R."/>
            <person name="Hildebrand F."/>
            <person name="Pallen M.J."/>
        </authorList>
    </citation>
    <scope>NUCLEOTIDE SEQUENCE</scope>
    <source>
        <strain evidence="2">ChiSjej5B23-6657</strain>
    </source>
</reference>
<gene>
    <name evidence="2" type="ORF">IAA55_07010</name>
</gene>
<keyword evidence="1" id="KW-0812">Transmembrane</keyword>
<accession>A0A9D1JB67</accession>